<dbReference type="AlphaFoldDB" id="A0A916XP34"/>
<dbReference type="SUPFAM" id="SSF101898">
    <property type="entry name" value="NHL repeat"/>
    <property type="match status" value="1"/>
</dbReference>
<proteinExistence type="predicted"/>
<organism evidence="3 4">
    <name type="scientific">Undibacterium terreum</name>
    <dbReference type="NCBI Taxonomy" id="1224302"/>
    <lineage>
        <taxon>Bacteria</taxon>
        <taxon>Pseudomonadati</taxon>
        <taxon>Pseudomonadota</taxon>
        <taxon>Betaproteobacteria</taxon>
        <taxon>Burkholderiales</taxon>
        <taxon>Oxalobacteraceae</taxon>
        <taxon>Undibacterium</taxon>
    </lineage>
</organism>
<dbReference type="Gene3D" id="2.120.10.30">
    <property type="entry name" value="TolB, C-terminal domain"/>
    <property type="match status" value="5"/>
</dbReference>
<dbReference type="EMBL" id="BMED01000004">
    <property type="protein sequence ID" value="GGC87512.1"/>
    <property type="molecule type" value="Genomic_DNA"/>
</dbReference>
<protein>
    <recommendedName>
        <fullName evidence="5">HYR domain-containing protein</fullName>
    </recommendedName>
</protein>
<dbReference type="PROSITE" id="PS51125">
    <property type="entry name" value="NHL"/>
    <property type="match status" value="1"/>
</dbReference>
<dbReference type="InterPro" id="IPR011042">
    <property type="entry name" value="6-blade_b-propeller_TolB-like"/>
</dbReference>
<comment type="caution">
    <text evidence="3">The sequence shown here is derived from an EMBL/GenBank/DDBJ whole genome shotgun (WGS) entry which is preliminary data.</text>
</comment>
<dbReference type="PANTHER" id="PTHR13833">
    <property type="match status" value="1"/>
</dbReference>
<evidence type="ECO:0000256" key="2">
    <source>
        <dbReference type="PROSITE-ProRule" id="PRU00504"/>
    </source>
</evidence>
<dbReference type="Proteomes" id="UP000637423">
    <property type="component" value="Unassembled WGS sequence"/>
</dbReference>
<dbReference type="PANTHER" id="PTHR13833:SF71">
    <property type="entry name" value="NHL DOMAIN-CONTAINING PROTEIN"/>
    <property type="match status" value="1"/>
</dbReference>
<dbReference type="SUPFAM" id="SSF63829">
    <property type="entry name" value="Calcium-dependent phosphotriesterase"/>
    <property type="match status" value="1"/>
</dbReference>
<reference evidence="3" key="2">
    <citation type="submission" date="2020-09" db="EMBL/GenBank/DDBJ databases">
        <authorList>
            <person name="Sun Q."/>
            <person name="Zhou Y."/>
        </authorList>
    </citation>
    <scope>NUCLEOTIDE SEQUENCE</scope>
    <source>
        <strain evidence="3">CGMCC 1.10998</strain>
    </source>
</reference>
<evidence type="ECO:0000313" key="3">
    <source>
        <dbReference type="EMBL" id="GGC87512.1"/>
    </source>
</evidence>
<dbReference type="InterPro" id="IPR001258">
    <property type="entry name" value="NHL_repeat"/>
</dbReference>
<accession>A0A916XP34</accession>
<feature type="repeat" description="NHL" evidence="2">
    <location>
        <begin position="579"/>
        <end position="609"/>
    </location>
</feature>
<reference evidence="3" key="1">
    <citation type="journal article" date="2014" name="Int. J. Syst. Evol. Microbiol.">
        <title>Complete genome sequence of Corynebacterium casei LMG S-19264T (=DSM 44701T), isolated from a smear-ripened cheese.</title>
        <authorList>
            <consortium name="US DOE Joint Genome Institute (JGI-PGF)"/>
            <person name="Walter F."/>
            <person name="Albersmeier A."/>
            <person name="Kalinowski J."/>
            <person name="Ruckert C."/>
        </authorList>
    </citation>
    <scope>NUCLEOTIDE SEQUENCE</scope>
    <source>
        <strain evidence="3">CGMCC 1.10998</strain>
    </source>
</reference>
<dbReference type="Pfam" id="PF01436">
    <property type="entry name" value="NHL"/>
    <property type="match status" value="1"/>
</dbReference>
<evidence type="ECO:0000313" key="4">
    <source>
        <dbReference type="Proteomes" id="UP000637423"/>
    </source>
</evidence>
<keyword evidence="4" id="KW-1185">Reference proteome</keyword>
<gene>
    <name evidence="3" type="ORF">GCM10011396_38480</name>
</gene>
<name>A0A916XP34_9BURK</name>
<evidence type="ECO:0000256" key="1">
    <source>
        <dbReference type="ARBA" id="ARBA00022737"/>
    </source>
</evidence>
<sequence length="660" mass="66678">MLAAGETAVSATDPRLANFMHGAIASDDVGVVGGVSNDAPPSFTVGDTPVTFSAKDAAGNVGVAAAVVTVVDSGPQLRLLAGDLCGWGNLNGMGKSARFGGISVATVDLSGTIYIAETVNIRKINAAGVTSLFVGSTSRQSMTDGNGTAAGFVQIFDMSTDAAGNLYVSDSNAIRKVTPAGVVTTIAAGVATQTILDGPLGIAKFKYIYGVASDAAGNIYFTDYDAIRKISVDGKVTTLFKNSGFRLAVDGAGNVYVPGNPVSRMAPNGTTTSLSVSGDKLGMDGLGNVLINDTNASLIYKVTPAGVVSTAFPLIETSLSQLLVDAQGNLVTWDNGVVKKINPSGQASDFAGCATAPGAPFRSLAGLALDGHGSVYVGDTANDVIQKISATGTISLLAGSSRHDEVQTDGTGAAANFSSPQAMVVDSLGNLFVSDYLLIGGTSHYQKIVGNTIRKITPTGVVTTFAGKQVTSSVGISDFNMPEGVALDPQGNLFVLNKGQGTINKVTPTGVISTLALHEPGNSTPVSLTYPKGIAIDAASNLYITDYNTVQKITPDGGVSLVAGYGPGFADGSGALARFNSPSGIAVDANGNLYVADTGNNAIRKITPTGIVSTMIGSPLAIGNKTGSLAAASVWQPVGIAWSASGLVITTPYAVLTVAP</sequence>
<evidence type="ECO:0008006" key="5">
    <source>
        <dbReference type="Google" id="ProtNLM"/>
    </source>
</evidence>
<keyword evidence="1" id="KW-0677">Repeat</keyword>